<feature type="region of interest" description="Disordered" evidence="1">
    <location>
        <begin position="1"/>
        <end position="147"/>
    </location>
</feature>
<feature type="compositionally biased region" description="Polar residues" evidence="1">
    <location>
        <begin position="50"/>
        <end position="71"/>
    </location>
</feature>
<feature type="compositionally biased region" description="Low complexity" evidence="1">
    <location>
        <begin position="134"/>
        <end position="147"/>
    </location>
</feature>
<feature type="compositionally biased region" description="Polar residues" evidence="1">
    <location>
        <begin position="311"/>
        <end position="328"/>
    </location>
</feature>
<evidence type="ECO:0000313" key="2">
    <source>
        <dbReference type="EMBL" id="KJE90529.1"/>
    </source>
</evidence>
<keyword evidence="3" id="KW-1185">Reference proteome</keyword>
<feature type="compositionally biased region" description="Polar residues" evidence="1">
    <location>
        <begin position="396"/>
        <end position="408"/>
    </location>
</feature>
<dbReference type="EMBL" id="KE346361">
    <property type="protein sequence ID" value="KJE90529.1"/>
    <property type="molecule type" value="Genomic_DNA"/>
</dbReference>
<dbReference type="InParanoid" id="A0A0D2X1B7"/>
<name>A0A0D2X1B7_CAPO3</name>
<organism evidence="2 3">
    <name type="scientific">Capsaspora owczarzaki (strain ATCC 30864)</name>
    <dbReference type="NCBI Taxonomy" id="595528"/>
    <lineage>
        <taxon>Eukaryota</taxon>
        <taxon>Filasterea</taxon>
        <taxon>Capsaspora</taxon>
    </lineage>
</organism>
<feature type="region of interest" description="Disordered" evidence="1">
    <location>
        <begin position="389"/>
        <end position="412"/>
    </location>
</feature>
<proteinExistence type="predicted"/>
<feature type="region of interest" description="Disordered" evidence="1">
    <location>
        <begin position="296"/>
        <end position="354"/>
    </location>
</feature>
<feature type="region of interest" description="Disordered" evidence="1">
    <location>
        <begin position="196"/>
        <end position="224"/>
    </location>
</feature>
<feature type="compositionally biased region" description="Polar residues" evidence="1">
    <location>
        <begin position="342"/>
        <end position="354"/>
    </location>
</feature>
<sequence length="645" mass="67442">MASVTNKENRALRSQSQQQQQGAFGADGSGAKLKPFQKTVETSPRDHSAANLQQLATPADSSPSMPANQAGSRTTRRSSRKGDPSAAAAVPPTSPDAANVSTVSPDSTSPPQSVPLPESPAAADNAIGICDARANNSGSGLLNASSPPAQDLTAWAETSFAQLSIDDCAVDESEHEVFFGIVSQKEIELASKVAARRRSLRGSKPETLPLAPPTTTLDATETPSSAEQVATPMVLCESQSSAPGICTAPQIASPAKVGDAEAKESLASAPRSPTRILNAADTLGVDIAATPSRSSVAHELGNASQQQQQQYKKFSNSQTPTKFSANRNPTSALSLLSSTPTKGRSTPSNKPMVQASTKGAFGISTPSRVVVTPMKSSAAAARVPLSPAPLARAGPSSPTVATRPQSSAAACRPAEPNIAPSLAVAPKAAAQVWRLACAVPAILSPNLRRPRLPPSHIRADTQSNEMGCPPPPYASLGDKISSEMNTTLNSTPSAAPSIALRRRPASAFGPTAALAPARPLSVMRPANGLHVDSSLSDLTEQELFRRTKYNTLRNSQVKVTLYRNGETMDPRLGVRPRPAPVATSEPRKQHIKWAEELTNDEPAAPSANKQRRRSSLKPLGSGKRCPFVDQVPEPVVIRPLASSNQ</sequence>
<accession>A0A0D2X1B7</accession>
<feature type="compositionally biased region" description="Low complexity" evidence="1">
    <location>
        <begin position="84"/>
        <end position="111"/>
    </location>
</feature>
<protein>
    <submittedName>
        <fullName evidence="2">Uncharacterized protein</fullName>
    </submittedName>
</protein>
<evidence type="ECO:0000256" key="1">
    <source>
        <dbReference type="SAM" id="MobiDB-lite"/>
    </source>
</evidence>
<evidence type="ECO:0000313" key="3">
    <source>
        <dbReference type="Proteomes" id="UP000008743"/>
    </source>
</evidence>
<feature type="compositionally biased region" description="Low complexity" evidence="1">
    <location>
        <begin position="329"/>
        <end position="341"/>
    </location>
</feature>
<gene>
    <name evidence="2" type="ORF">CAOG_001834</name>
</gene>
<dbReference type="Proteomes" id="UP000008743">
    <property type="component" value="Unassembled WGS sequence"/>
</dbReference>
<feature type="compositionally biased region" description="Low complexity" evidence="1">
    <location>
        <begin position="14"/>
        <end position="31"/>
    </location>
</feature>
<reference evidence="3" key="1">
    <citation type="submission" date="2011-02" db="EMBL/GenBank/DDBJ databases">
        <title>The Genome Sequence of Capsaspora owczarzaki ATCC 30864.</title>
        <authorList>
            <person name="Russ C."/>
            <person name="Cuomo C."/>
            <person name="Burger G."/>
            <person name="Gray M.W."/>
            <person name="Holland P.W.H."/>
            <person name="King N."/>
            <person name="Lang F.B.F."/>
            <person name="Roger A.J."/>
            <person name="Ruiz-Trillo I."/>
            <person name="Young S.K."/>
            <person name="Zeng Q."/>
            <person name="Gargeya S."/>
            <person name="Alvarado L."/>
            <person name="Berlin A."/>
            <person name="Chapman S.B."/>
            <person name="Chen Z."/>
            <person name="Freedman E."/>
            <person name="Gellesch M."/>
            <person name="Goldberg J."/>
            <person name="Griggs A."/>
            <person name="Gujja S."/>
            <person name="Heilman E."/>
            <person name="Heiman D."/>
            <person name="Howarth C."/>
            <person name="Mehta T."/>
            <person name="Neiman D."/>
            <person name="Pearson M."/>
            <person name="Roberts A."/>
            <person name="Saif S."/>
            <person name="Shea T."/>
            <person name="Shenoy N."/>
            <person name="Sisk P."/>
            <person name="Stolte C."/>
            <person name="Sykes S."/>
            <person name="White J."/>
            <person name="Yandava C."/>
            <person name="Haas B."/>
            <person name="Nusbaum C."/>
            <person name="Birren B."/>
        </authorList>
    </citation>
    <scope>NUCLEOTIDE SEQUENCE</scope>
    <source>
        <strain evidence="3">ATCC 30864</strain>
    </source>
</reference>
<dbReference type="AlphaFoldDB" id="A0A0D2X1B7"/>
<feature type="region of interest" description="Disordered" evidence="1">
    <location>
        <begin position="569"/>
        <end position="631"/>
    </location>
</feature>
<feature type="compositionally biased region" description="Low complexity" evidence="1">
    <location>
        <begin position="205"/>
        <end position="223"/>
    </location>
</feature>
<feature type="compositionally biased region" description="Basic and acidic residues" evidence="1">
    <location>
        <begin position="585"/>
        <end position="595"/>
    </location>
</feature>